<reference evidence="1" key="1">
    <citation type="journal article" date="2012" name="PLoS ONE">
        <title>Gene sets for utilization of primary and secondary nutrition supplies in the distal gut of endangered iberian lynx.</title>
        <authorList>
            <person name="Alcaide M."/>
            <person name="Messina E."/>
            <person name="Richter M."/>
            <person name="Bargiela R."/>
            <person name="Peplies J."/>
            <person name="Huws S.A."/>
            <person name="Newbold C.J."/>
            <person name="Golyshin P.N."/>
            <person name="Simon M.A."/>
            <person name="Lopez G."/>
            <person name="Yakimov M.M."/>
            <person name="Ferrer M."/>
        </authorList>
    </citation>
    <scope>NUCLEOTIDE SEQUENCE</scope>
</reference>
<comment type="caution">
    <text evidence="1">The sequence shown here is derived from an EMBL/GenBank/DDBJ whole genome shotgun (WGS) entry which is preliminary data.</text>
</comment>
<dbReference type="EMBL" id="AMCI01003305">
    <property type="protein sequence ID" value="EJX00615.1"/>
    <property type="molecule type" value="Genomic_DNA"/>
</dbReference>
<evidence type="ECO:0000313" key="1">
    <source>
        <dbReference type="EMBL" id="EJX00615.1"/>
    </source>
</evidence>
<dbReference type="AlphaFoldDB" id="J9GLI8"/>
<proteinExistence type="predicted"/>
<gene>
    <name evidence="1" type="ORF">EVA_11285</name>
</gene>
<accession>J9GLI8</accession>
<protein>
    <submittedName>
        <fullName evidence="1">Uncharacterized protein</fullName>
    </submittedName>
</protein>
<organism evidence="1">
    <name type="scientific">gut metagenome</name>
    <dbReference type="NCBI Taxonomy" id="749906"/>
    <lineage>
        <taxon>unclassified sequences</taxon>
        <taxon>metagenomes</taxon>
        <taxon>organismal metagenomes</taxon>
    </lineage>
</organism>
<name>J9GLI8_9ZZZZ</name>
<sequence length="92" mass="10558">MNEIDEESADRAIRLTEYFRAMESRIPPDMEVGVLDQWHTELLSILSSSFTTSEAVGLGKRIGLSESTVKRFLREGAREFIWKEAHGHYSKI</sequence>